<keyword evidence="3" id="KW-1185">Reference proteome</keyword>
<accession>A0A1I0DM95</accession>
<dbReference type="OrthoDB" id="5959530at2"/>
<reference evidence="2 3" key="1">
    <citation type="submission" date="2016-10" db="EMBL/GenBank/DDBJ databases">
        <authorList>
            <person name="de Groot N.N."/>
        </authorList>
    </citation>
    <scope>NUCLEOTIDE SEQUENCE [LARGE SCALE GENOMIC DNA]</scope>
    <source>
        <strain evidence="2 3">DSM 19706</strain>
    </source>
</reference>
<keyword evidence="1" id="KW-0812">Transmembrane</keyword>
<evidence type="ECO:0008006" key="4">
    <source>
        <dbReference type="Google" id="ProtNLM"/>
    </source>
</evidence>
<protein>
    <recommendedName>
        <fullName evidence="4">DUF3301 domain-containing protein</fullName>
    </recommendedName>
</protein>
<dbReference type="AlphaFoldDB" id="A0A1I0DM95"/>
<dbReference type="InterPro" id="IPR021732">
    <property type="entry name" value="DUF3301"/>
</dbReference>
<dbReference type="RefSeq" id="WP_093329047.1">
    <property type="nucleotide sequence ID" value="NZ_AP027363.1"/>
</dbReference>
<keyword evidence="1" id="KW-1133">Transmembrane helix</keyword>
<organism evidence="2 3">
    <name type="scientific">Thalassotalea agarivorans</name>
    <name type="common">Thalassomonas agarivorans</name>
    <dbReference type="NCBI Taxonomy" id="349064"/>
    <lineage>
        <taxon>Bacteria</taxon>
        <taxon>Pseudomonadati</taxon>
        <taxon>Pseudomonadota</taxon>
        <taxon>Gammaproteobacteria</taxon>
        <taxon>Alteromonadales</taxon>
        <taxon>Colwelliaceae</taxon>
        <taxon>Thalassotalea</taxon>
    </lineage>
</organism>
<proteinExistence type="predicted"/>
<evidence type="ECO:0000256" key="1">
    <source>
        <dbReference type="SAM" id="Phobius"/>
    </source>
</evidence>
<keyword evidence="1" id="KW-0472">Membrane</keyword>
<sequence>MLSNVYLLLFIFIVCWYFIYMRQVAEAGRKHGIRYCQMNKLQFISIARRKSRLTFTKQDGLYWRSIFDVEMSGDGESSFTGTMILKGQKLKDFQLPAYKIH</sequence>
<dbReference type="Pfam" id="PF11743">
    <property type="entry name" value="DUF3301"/>
    <property type="match status" value="1"/>
</dbReference>
<dbReference type="STRING" id="349064.SAMN05660429_01580"/>
<name>A0A1I0DM95_THASX</name>
<evidence type="ECO:0000313" key="2">
    <source>
        <dbReference type="EMBL" id="SET33645.1"/>
    </source>
</evidence>
<evidence type="ECO:0000313" key="3">
    <source>
        <dbReference type="Proteomes" id="UP000199308"/>
    </source>
</evidence>
<gene>
    <name evidence="2" type="ORF">SAMN05660429_01580</name>
</gene>
<dbReference type="EMBL" id="FOHK01000006">
    <property type="protein sequence ID" value="SET33645.1"/>
    <property type="molecule type" value="Genomic_DNA"/>
</dbReference>
<dbReference type="Proteomes" id="UP000199308">
    <property type="component" value="Unassembled WGS sequence"/>
</dbReference>
<feature type="transmembrane region" description="Helical" evidence="1">
    <location>
        <begin position="6"/>
        <end position="25"/>
    </location>
</feature>